<evidence type="ECO:0000313" key="2">
    <source>
        <dbReference type="Proteomes" id="UP001433508"/>
    </source>
</evidence>
<reference evidence="2" key="1">
    <citation type="journal article" date="2024" name="Front. Bioeng. Biotechnol.">
        <title>Genome-scale model development and genomic sequencing of the oleaginous clade Lipomyces.</title>
        <authorList>
            <person name="Czajka J.J."/>
            <person name="Han Y."/>
            <person name="Kim J."/>
            <person name="Mondo S.J."/>
            <person name="Hofstad B.A."/>
            <person name="Robles A."/>
            <person name="Haridas S."/>
            <person name="Riley R."/>
            <person name="LaButti K."/>
            <person name="Pangilinan J."/>
            <person name="Andreopoulos W."/>
            <person name="Lipzen A."/>
            <person name="Yan J."/>
            <person name="Wang M."/>
            <person name="Ng V."/>
            <person name="Grigoriev I.V."/>
            <person name="Spatafora J.W."/>
            <person name="Magnuson J.K."/>
            <person name="Baker S.E."/>
            <person name="Pomraning K.R."/>
        </authorList>
    </citation>
    <scope>NUCLEOTIDE SEQUENCE [LARGE SCALE GENOMIC DNA]</scope>
    <source>
        <strain evidence="2">CBS 7786</strain>
    </source>
</reference>
<proteinExistence type="predicted"/>
<sequence length="521" mass="56659">MKLALNIEKPAQGSFWPSIVIASFACFGGILYGYDTGSISGIIAMDHFKHVFATTHDALGNPILTSGQTSLIVSILSAGTTIGSFSMSLVGEIFGRRTNLIIGCGVFALGVALQAASSSIPLFAVGRFFAGLGLGFISAVVPLYQSEAAPKWIRGSIVSGYQWAITIGLLIASIVNNSTQHRNDTGSYRIPICIQFAWGLILATGMYMLPESPRYFVKKGMLDEARKSLGRLSSLPPDHEYVSEQLLEIRANYEYEISFGSTSFIHCFTNEGRQLYRLLVVMTVQALQQLSGINFIFYYGTAFFQKSGITNPFIINLITNIVNVVTTPPGMYAVERIGRRKLLLVGAAGMCVSEYIVAIVGVTVSSVVANKVLIAFVCVYIAFFASTWGPVAWVVTGETFSLRTRSKSVALCTMSNWIWNFGIGYATPYLVNSGPGNANLGAKVFFIWGSFCLLAVVFVYTFVYETKGLSLEEVDELYEKIASARHSPSFVPTHQMVSDDAKHAEAVVDAEKTGGLQIERV</sequence>
<comment type="caution">
    <text evidence="1">The sequence shown here is derived from an EMBL/GenBank/DDBJ whole genome shotgun (WGS) entry which is preliminary data.</text>
</comment>
<organism evidence="1 2">
    <name type="scientific">Lipomyces kononenkoae</name>
    <name type="common">Yeast</name>
    <dbReference type="NCBI Taxonomy" id="34357"/>
    <lineage>
        <taxon>Eukaryota</taxon>
        <taxon>Fungi</taxon>
        <taxon>Dikarya</taxon>
        <taxon>Ascomycota</taxon>
        <taxon>Saccharomycotina</taxon>
        <taxon>Lipomycetes</taxon>
        <taxon>Lipomycetales</taxon>
        <taxon>Lipomycetaceae</taxon>
        <taxon>Lipomyces</taxon>
    </lineage>
</organism>
<gene>
    <name evidence="1" type="ORF">V1525DRAFT_147018</name>
</gene>
<evidence type="ECO:0000313" key="1">
    <source>
        <dbReference type="EMBL" id="KAK9237837.1"/>
    </source>
</evidence>
<accession>A0ACC3T1Q7</accession>
<dbReference type="Proteomes" id="UP001433508">
    <property type="component" value="Unassembled WGS sequence"/>
</dbReference>
<dbReference type="EMBL" id="MU971364">
    <property type="protein sequence ID" value="KAK9237837.1"/>
    <property type="molecule type" value="Genomic_DNA"/>
</dbReference>
<protein>
    <submittedName>
        <fullName evidence="1">General substrate transporter</fullName>
    </submittedName>
</protein>
<name>A0ACC3T1Q7_LIPKO</name>
<keyword evidence="2" id="KW-1185">Reference proteome</keyword>